<dbReference type="EMBL" id="CP011129">
    <property type="protein sequence ID" value="ALN82491.1"/>
    <property type="molecule type" value="Genomic_DNA"/>
</dbReference>
<dbReference type="InterPro" id="IPR001173">
    <property type="entry name" value="Glyco_trans_2-like"/>
</dbReference>
<dbReference type="Pfam" id="PF00535">
    <property type="entry name" value="Glycos_transf_2"/>
    <property type="match status" value="1"/>
</dbReference>
<dbReference type="InterPro" id="IPR050256">
    <property type="entry name" value="Glycosyltransferase_2"/>
</dbReference>
<evidence type="ECO:0000259" key="2">
    <source>
        <dbReference type="Pfam" id="PF00535"/>
    </source>
</evidence>
<dbReference type="PANTHER" id="PTHR48090">
    <property type="entry name" value="UNDECAPRENYL-PHOSPHATE 4-DEOXY-4-FORMAMIDO-L-ARABINOSE TRANSFERASE-RELATED"/>
    <property type="match status" value="1"/>
</dbReference>
<dbReference type="STRING" id="84531.LA76x_4380"/>
<dbReference type="CDD" id="cd04179">
    <property type="entry name" value="DPM_DPG-synthase_like"/>
    <property type="match status" value="1"/>
</dbReference>
<organism evidence="3 4">
    <name type="scientific">Lysobacter antibioticus</name>
    <dbReference type="NCBI Taxonomy" id="84531"/>
    <lineage>
        <taxon>Bacteria</taxon>
        <taxon>Pseudomonadati</taxon>
        <taxon>Pseudomonadota</taxon>
        <taxon>Gammaproteobacteria</taxon>
        <taxon>Lysobacterales</taxon>
        <taxon>Lysobacteraceae</taxon>
        <taxon>Lysobacter</taxon>
    </lineage>
</organism>
<keyword evidence="1" id="KW-0812">Transmembrane</keyword>
<accession>A0A0S2FG31</accession>
<feature type="domain" description="Glycosyltransferase 2-like" evidence="2">
    <location>
        <begin position="12"/>
        <end position="143"/>
    </location>
</feature>
<dbReference type="KEGG" id="lab:LA76x_4380"/>
<dbReference type="AlphaFoldDB" id="A0A0S2FG31"/>
<keyword evidence="4" id="KW-1185">Reference proteome</keyword>
<gene>
    <name evidence="3" type="ORF">LA76x_4380</name>
</gene>
<protein>
    <submittedName>
        <fullName evidence="3">Glycosyl transferase 2 family protein</fullName>
    </submittedName>
</protein>
<evidence type="ECO:0000313" key="4">
    <source>
        <dbReference type="Proteomes" id="UP000060787"/>
    </source>
</evidence>
<feature type="transmembrane region" description="Helical" evidence="1">
    <location>
        <begin position="211"/>
        <end position="234"/>
    </location>
</feature>
<dbReference type="Gene3D" id="3.90.550.10">
    <property type="entry name" value="Spore Coat Polysaccharide Biosynthesis Protein SpsA, Chain A"/>
    <property type="match status" value="1"/>
</dbReference>
<keyword evidence="1" id="KW-1133">Transmembrane helix</keyword>
<dbReference type="Proteomes" id="UP000060787">
    <property type="component" value="Chromosome"/>
</dbReference>
<dbReference type="eggNOG" id="COG0463">
    <property type="taxonomic scope" value="Bacteria"/>
</dbReference>
<sequence length="292" mass="32316">MAKVVADFRRVLPDAQIWVFDNASTDDTAAIARAAGARVHRVPAKGKGNVVRAMFREVEADVYVMVDGDDTYPADHAAMLIEDIVEGRADMVVGTRLESHDSGSFRRFHGFGNRLVRWSIGRLFGQPVRDVLSGYRAFSRRFVKSMPVLSRGFEIETEMTVFAMAHAFVLSERTVPYGVRPEGSESKLNTFRDGFRVLRTIGFLFKDLRPLLFFGVAALIAGLASLGFGAFVVHEYTLSGEVTHPSTAVLAAALALTAFILLATGLILDTVNRRSNEILRLITDQVVRYRSE</sequence>
<keyword evidence="3" id="KW-0808">Transferase</keyword>
<name>A0A0S2FG31_LYSAN</name>
<proteinExistence type="predicted"/>
<dbReference type="GO" id="GO:0016740">
    <property type="term" value="F:transferase activity"/>
    <property type="evidence" value="ECO:0007669"/>
    <property type="project" value="UniProtKB-KW"/>
</dbReference>
<dbReference type="InterPro" id="IPR029044">
    <property type="entry name" value="Nucleotide-diphossugar_trans"/>
</dbReference>
<dbReference type="PANTHER" id="PTHR48090:SF7">
    <property type="entry name" value="RFBJ PROTEIN"/>
    <property type="match status" value="1"/>
</dbReference>
<dbReference type="SUPFAM" id="SSF53448">
    <property type="entry name" value="Nucleotide-diphospho-sugar transferases"/>
    <property type="match status" value="1"/>
</dbReference>
<reference evidence="3 4" key="1">
    <citation type="journal article" date="2015" name="BMC Genomics">
        <title>Comparative genomics and metabolic profiling of the genus Lysobacter.</title>
        <authorList>
            <person name="de Bruijn I."/>
            <person name="Cheng X."/>
            <person name="de Jager V."/>
            <person name="Exposito R.G."/>
            <person name="Watrous J."/>
            <person name="Patel N."/>
            <person name="Postma J."/>
            <person name="Dorrestein P.C."/>
            <person name="Kobayashi D."/>
            <person name="Raaijmakers J.M."/>
        </authorList>
    </citation>
    <scope>NUCLEOTIDE SEQUENCE [LARGE SCALE GENOMIC DNA]</scope>
    <source>
        <strain evidence="3 4">76</strain>
    </source>
</reference>
<evidence type="ECO:0000256" key="1">
    <source>
        <dbReference type="SAM" id="Phobius"/>
    </source>
</evidence>
<feature type="transmembrane region" description="Helical" evidence="1">
    <location>
        <begin position="246"/>
        <end position="268"/>
    </location>
</feature>
<dbReference type="PATRIC" id="fig|84531.8.peg.4377"/>
<keyword evidence="1" id="KW-0472">Membrane</keyword>
<evidence type="ECO:0000313" key="3">
    <source>
        <dbReference type="EMBL" id="ALN82491.1"/>
    </source>
</evidence>